<accession>E6QIT4</accession>
<comment type="caution">
    <text evidence="1">The sequence shown here is derived from an EMBL/GenBank/DDBJ whole genome shotgun (WGS) entry which is preliminary data.</text>
</comment>
<proteinExistence type="predicted"/>
<protein>
    <submittedName>
        <fullName evidence="1">Uncharacterized protein</fullName>
    </submittedName>
</protein>
<reference evidence="1" key="1">
    <citation type="submission" date="2009-10" db="EMBL/GenBank/DDBJ databases">
        <title>Diversity of trophic interactions inside an arsenic-rich microbial ecosystem.</title>
        <authorList>
            <person name="Bertin P.N."/>
            <person name="Heinrich-Salmeron A."/>
            <person name="Pelletier E."/>
            <person name="Goulhen-Chollet F."/>
            <person name="Arsene-Ploetze F."/>
            <person name="Gallien S."/>
            <person name="Calteau A."/>
            <person name="Vallenet D."/>
            <person name="Casiot C."/>
            <person name="Chane-Woon-Ming B."/>
            <person name="Giloteaux L."/>
            <person name="Barakat M."/>
            <person name="Bonnefoy V."/>
            <person name="Bruneel O."/>
            <person name="Chandler M."/>
            <person name="Cleiss J."/>
            <person name="Duran R."/>
            <person name="Elbaz-Poulichet F."/>
            <person name="Fonknechten N."/>
            <person name="Lauga B."/>
            <person name="Mornico D."/>
            <person name="Ortet P."/>
            <person name="Schaeffer C."/>
            <person name="Siguier P."/>
            <person name="Alexander Thil Smith A."/>
            <person name="Van Dorsselaer A."/>
            <person name="Weissenbach J."/>
            <person name="Medigue C."/>
            <person name="Le Paslier D."/>
        </authorList>
    </citation>
    <scope>NUCLEOTIDE SEQUENCE</scope>
</reference>
<dbReference type="EMBL" id="CABQ01000070">
    <property type="protein sequence ID" value="CBI07150.1"/>
    <property type="molecule type" value="Genomic_DNA"/>
</dbReference>
<organism evidence="1">
    <name type="scientific">mine drainage metagenome</name>
    <dbReference type="NCBI Taxonomy" id="410659"/>
    <lineage>
        <taxon>unclassified sequences</taxon>
        <taxon>metagenomes</taxon>
        <taxon>ecological metagenomes</taxon>
    </lineage>
</organism>
<name>E6QIT4_9ZZZZ</name>
<evidence type="ECO:0000313" key="1">
    <source>
        <dbReference type="EMBL" id="CBI07150.1"/>
    </source>
</evidence>
<sequence length="25" mass="2812">MFSGSDSKALFFLVQFVTYFFSSGV</sequence>
<gene>
    <name evidence="1" type="ORF">CARN6_0468</name>
</gene>
<dbReference type="AlphaFoldDB" id="E6QIT4"/>